<gene>
    <name evidence="1" type="ORF">AVDCRST_MAG48-3171</name>
</gene>
<protein>
    <submittedName>
        <fullName evidence="1">Uncharacterized protein</fullName>
    </submittedName>
</protein>
<sequence length="46" mass="4764">MAARTPAREAADPARFTACTDGYIGPDLRGATTAAALVLPDDDRTT</sequence>
<dbReference type="AlphaFoldDB" id="A0A6J4LGQ3"/>
<reference evidence="1" key="1">
    <citation type="submission" date="2020-02" db="EMBL/GenBank/DDBJ databases">
        <authorList>
            <person name="Meier V. D."/>
        </authorList>
    </citation>
    <scope>NUCLEOTIDE SEQUENCE</scope>
    <source>
        <strain evidence="1">AVDCRST_MAG48</strain>
    </source>
</reference>
<name>A0A6J4LGQ3_9ACTN</name>
<accession>A0A6J4LGQ3</accession>
<evidence type="ECO:0000313" key="1">
    <source>
        <dbReference type="EMBL" id="CAA9331731.1"/>
    </source>
</evidence>
<proteinExistence type="predicted"/>
<dbReference type="EMBL" id="CADCTS010000449">
    <property type="protein sequence ID" value="CAA9331731.1"/>
    <property type="molecule type" value="Genomic_DNA"/>
</dbReference>
<organism evidence="1">
    <name type="scientific">uncultured Friedmanniella sp</name>
    <dbReference type="NCBI Taxonomy" id="335381"/>
    <lineage>
        <taxon>Bacteria</taxon>
        <taxon>Bacillati</taxon>
        <taxon>Actinomycetota</taxon>
        <taxon>Actinomycetes</taxon>
        <taxon>Propionibacteriales</taxon>
        <taxon>Nocardioidaceae</taxon>
        <taxon>Friedmanniella</taxon>
        <taxon>environmental samples</taxon>
    </lineage>
</organism>